<dbReference type="Proteomes" id="UP000054485">
    <property type="component" value="Unassembled WGS sequence"/>
</dbReference>
<protein>
    <submittedName>
        <fullName evidence="1">Uncharacterized protein</fullName>
    </submittedName>
</protein>
<dbReference type="HOGENOM" id="CLU_2943345_0_0_1"/>
<keyword evidence="2" id="KW-1185">Reference proteome</keyword>
<sequence>MRLKETDIHGLTNTSARSLKCWVNIGDVLLGKRARSIVAYGARMGTISHNGLEVFRLCDI</sequence>
<gene>
    <name evidence="1" type="ORF">CY34DRAFT_807518</name>
</gene>
<dbReference type="AlphaFoldDB" id="A0A0D0B0S1"/>
<reference evidence="2" key="2">
    <citation type="submission" date="2015-01" db="EMBL/GenBank/DDBJ databases">
        <title>Evolutionary Origins and Diversification of the Mycorrhizal Mutualists.</title>
        <authorList>
            <consortium name="DOE Joint Genome Institute"/>
            <consortium name="Mycorrhizal Genomics Consortium"/>
            <person name="Kohler A."/>
            <person name="Kuo A."/>
            <person name="Nagy L.G."/>
            <person name="Floudas D."/>
            <person name="Copeland A."/>
            <person name="Barry K.W."/>
            <person name="Cichocki N."/>
            <person name="Veneault-Fourrey C."/>
            <person name="LaButti K."/>
            <person name="Lindquist E.A."/>
            <person name="Lipzen A."/>
            <person name="Lundell T."/>
            <person name="Morin E."/>
            <person name="Murat C."/>
            <person name="Riley R."/>
            <person name="Ohm R."/>
            <person name="Sun H."/>
            <person name="Tunlid A."/>
            <person name="Henrissat B."/>
            <person name="Grigoriev I.V."/>
            <person name="Hibbett D.S."/>
            <person name="Martin F."/>
        </authorList>
    </citation>
    <scope>NUCLEOTIDE SEQUENCE [LARGE SCALE GENOMIC DNA]</scope>
    <source>
        <strain evidence="2">UH-Slu-Lm8-n1</strain>
    </source>
</reference>
<evidence type="ECO:0000313" key="1">
    <source>
        <dbReference type="EMBL" id="KIK40147.1"/>
    </source>
</evidence>
<reference evidence="1 2" key="1">
    <citation type="submission" date="2014-04" db="EMBL/GenBank/DDBJ databases">
        <authorList>
            <consortium name="DOE Joint Genome Institute"/>
            <person name="Kuo A."/>
            <person name="Ruytinx J."/>
            <person name="Rineau F."/>
            <person name="Colpaert J."/>
            <person name="Kohler A."/>
            <person name="Nagy L.G."/>
            <person name="Floudas D."/>
            <person name="Copeland A."/>
            <person name="Barry K.W."/>
            <person name="Cichocki N."/>
            <person name="Veneault-Fourrey C."/>
            <person name="LaButti K."/>
            <person name="Lindquist E.A."/>
            <person name="Lipzen A."/>
            <person name="Lundell T."/>
            <person name="Morin E."/>
            <person name="Murat C."/>
            <person name="Sun H."/>
            <person name="Tunlid A."/>
            <person name="Henrissat B."/>
            <person name="Grigoriev I.V."/>
            <person name="Hibbett D.S."/>
            <person name="Martin F."/>
            <person name="Nordberg H.P."/>
            <person name="Cantor M.N."/>
            <person name="Hua S.X."/>
        </authorList>
    </citation>
    <scope>NUCLEOTIDE SEQUENCE [LARGE SCALE GENOMIC DNA]</scope>
    <source>
        <strain evidence="1 2">UH-Slu-Lm8-n1</strain>
    </source>
</reference>
<dbReference type="EMBL" id="KN835314">
    <property type="protein sequence ID" value="KIK40147.1"/>
    <property type="molecule type" value="Genomic_DNA"/>
</dbReference>
<accession>A0A0D0B0S1</accession>
<evidence type="ECO:0000313" key="2">
    <source>
        <dbReference type="Proteomes" id="UP000054485"/>
    </source>
</evidence>
<proteinExistence type="predicted"/>
<dbReference type="InParanoid" id="A0A0D0B0S1"/>
<name>A0A0D0B0S1_9AGAM</name>
<organism evidence="1 2">
    <name type="scientific">Suillus luteus UH-Slu-Lm8-n1</name>
    <dbReference type="NCBI Taxonomy" id="930992"/>
    <lineage>
        <taxon>Eukaryota</taxon>
        <taxon>Fungi</taxon>
        <taxon>Dikarya</taxon>
        <taxon>Basidiomycota</taxon>
        <taxon>Agaricomycotina</taxon>
        <taxon>Agaricomycetes</taxon>
        <taxon>Agaricomycetidae</taxon>
        <taxon>Boletales</taxon>
        <taxon>Suillineae</taxon>
        <taxon>Suillaceae</taxon>
        <taxon>Suillus</taxon>
    </lineage>
</organism>